<proteinExistence type="predicted"/>
<evidence type="ECO:0000313" key="3">
    <source>
        <dbReference type="Proteomes" id="UP000306813"/>
    </source>
</evidence>
<dbReference type="GeneID" id="52037805"/>
<dbReference type="AlphaFoldDB" id="A0AAX2UH75"/>
<accession>A0AAX2UH75</accession>
<feature type="signal peptide" evidence="1">
    <location>
        <begin position="1"/>
        <end position="21"/>
    </location>
</feature>
<keyword evidence="1" id="KW-0732">Signal</keyword>
<organism evidence="2 3">
    <name type="scientific">Campylobacter helveticus</name>
    <dbReference type="NCBI Taxonomy" id="28898"/>
    <lineage>
        <taxon>Bacteria</taxon>
        <taxon>Pseudomonadati</taxon>
        <taxon>Campylobacterota</taxon>
        <taxon>Epsilonproteobacteria</taxon>
        <taxon>Campylobacterales</taxon>
        <taxon>Campylobacteraceae</taxon>
        <taxon>Campylobacter</taxon>
    </lineage>
</organism>
<sequence>MRIIITLIAFLSLAFASADKAIDNMNTNINELNKLYGEQNIKNNEILALDKDKALSLASLIFLLAKHNELLMNTLKIKGQ</sequence>
<protein>
    <submittedName>
        <fullName evidence="2">Uncharacterized protein</fullName>
    </submittedName>
</protein>
<name>A0AAX2UH75_9BACT</name>
<feature type="chain" id="PRO_5043668238" evidence="1">
    <location>
        <begin position="22"/>
        <end position="80"/>
    </location>
</feature>
<dbReference type="RefSeq" id="WP_082200856.1">
    <property type="nucleotide sequence ID" value="NZ_CAUWMG010000058.1"/>
</dbReference>
<evidence type="ECO:0000313" key="2">
    <source>
        <dbReference type="EMBL" id="TNB56381.1"/>
    </source>
</evidence>
<reference evidence="2 3" key="1">
    <citation type="submission" date="2019-05" db="EMBL/GenBank/DDBJ databases">
        <title>Draft genomes of eight strains of Campylobacter helveticus isolated from cats and a dog in New Zealand.</title>
        <authorList>
            <person name="Bojanic K."/>
            <person name="Midwinter A.C."/>
            <person name="Biggs P.J."/>
            <person name="Acke E."/>
            <person name="Cornelius A.J."/>
            <person name="Marshall J.C."/>
        </authorList>
    </citation>
    <scope>NUCLEOTIDE SEQUENCE [LARGE SCALE GENOMIC DNA]</scope>
    <source>
        <strain evidence="2 3">ACP123b</strain>
    </source>
</reference>
<gene>
    <name evidence="2" type="ORF">FDW42_07440</name>
</gene>
<dbReference type="Proteomes" id="UP000306813">
    <property type="component" value="Unassembled WGS sequence"/>
</dbReference>
<evidence type="ECO:0000256" key="1">
    <source>
        <dbReference type="SAM" id="SignalP"/>
    </source>
</evidence>
<comment type="caution">
    <text evidence="2">The sequence shown here is derived from an EMBL/GenBank/DDBJ whole genome shotgun (WGS) entry which is preliminary data.</text>
</comment>
<dbReference type="KEGG" id="chv:CHELV3228_a0071"/>
<dbReference type="EMBL" id="VDBS01000055">
    <property type="protein sequence ID" value="TNB56381.1"/>
    <property type="molecule type" value="Genomic_DNA"/>
</dbReference>